<evidence type="ECO:0000313" key="2">
    <source>
        <dbReference type="Proteomes" id="UP001589608"/>
    </source>
</evidence>
<evidence type="ECO:0000313" key="1">
    <source>
        <dbReference type="EMBL" id="MFB9446780.1"/>
    </source>
</evidence>
<dbReference type="InterPro" id="IPR008775">
    <property type="entry name" value="Phytyl_CoA_dOase-like"/>
</dbReference>
<name>A0ABV5MD52_9ACTN</name>
<dbReference type="SUPFAM" id="SSF51197">
    <property type="entry name" value="Clavaminate synthase-like"/>
    <property type="match status" value="1"/>
</dbReference>
<dbReference type="RefSeq" id="WP_380029756.1">
    <property type="nucleotide sequence ID" value="NZ_JBHMCA010000049.1"/>
</dbReference>
<comment type="caution">
    <text evidence="1">The sequence shown here is derived from an EMBL/GenBank/DDBJ whole genome shotgun (WGS) entry which is preliminary data.</text>
</comment>
<proteinExistence type="predicted"/>
<sequence>MRVRRASSTWADQASVQADGHAHYFERHGFTVIPALLTAAEVESCSAELDRIAERREQLPNVRVIGTRNPLAPSYDLEDRRTSHNEEALRKLTGFAQISPVLAHCLVEHPTLLDVLHLLLGERVELYRDAIMFKSAEVGQEKPWHQDAVYWPFRPMALVSAMVAIDRSTPENGCLQVVPGSHRHVVDHEKINWELQVDPARCEEGAVYVPLEPGDCLVFHSLILHASEHNHSPANRRVSITSYSPGGLQILDPNIDPPVLLSDRAGR</sequence>
<dbReference type="GO" id="GO:0051213">
    <property type="term" value="F:dioxygenase activity"/>
    <property type="evidence" value="ECO:0007669"/>
    <property type="project" value="UniProtKB-KW"/>
</dbReference>
<gene>
    <name evidence="1" type="ORF">ACFFTR_27130</name>
</gene>
<dbReference type="PANTHER" id="PTHR20883:SF48">
    <property type="entry name" value="ECTOINE DIOXYGENASE"/>
    <property type="match status" value="1"/>
</dbReference>
<dbReference type="Proteomes" id="UP001589608">
    <property type="component" value="Unassembled WGS sequence"/>
</dbReference>
<keyword evidence="2" id="KW-1185">Reference proteome</keyword>
<protein>
    <submittedName>
        <fullName evidence="1">Phytanoyl-CoA dioxygenase family protein</fullName>
    </submittedName>
</protein>
<dbReference type="Pfam" id="PF05721">
    <property type="entry name" value="PhyH"/>
    <property type="match status" value="1"/>
</dbReference>
<accession>A0ABV5MD52</accession>
<dbReference type="EMBL" id="JBHMCA010000049">
    <property type="protein sequence ID" value="MFB9446780.1"/>
    <property type="molecule type" value="Genomic_DNA"/>
</dbReference>
<organism evidence="1 2">
    <name type="scientific">Dactylosporangium vinaceum</name>
    <dbReference type="NCBI Taxonomy" id="53362"/>
    <lineage>
        <taxon>Bacteria</taxon>
        <taxon>Bacillati</taxon>
        <taxon>Actinomycetota</taxon>
        <taxon>Actinomycetes</taxon>
        <taxon>Micromonosporales</taxon>
        <taxon>Micromonosporaceae</taxon>
        <taxon>Dactylosporangium</taxon>
    </lineage>
</organism>
<reference evidence="1 2" key="1">
    <citation type="submission" date="2024-09" db="EMBL/GenBank/DDBJ databases">
        <authorList>
            <person name="Sun Q."/>
            <person name="Mori K."/>
        </authorList>
    </citation>
    <scope>NUCLEOTIDE SEQUENCE [LARGE SCALE GENOMIC DNA]</scope>
    <source>
        <strain evidence="1 2">JCM 3307</strain>
    </source>
</reference>
<keyword evidence="1" id="KW-0223">Dioxygenase</keyword>
<dbReference type="Gene3D" id="2.60.120.620">
    <property type="entry name" value="q2cbj1_9rhob like domain"/>
    <property type="match status" value="1"/>
</dbReference>
<dbReference type="PANTHER" id="PTHR20883">
    <property type="entry name" value="PHYTANOYL-COA DIOXYGENASE DOMAIN CONTAINING 1"/>
    <property type="match status" value="1"/>
</dbReference>
<keyword evidence="1" id="KW-0560">Oxidoreductase</keyword>